<evidence type="ECO:0000313" key="1">
    <source>
        <dbReference type="EMBL" id="EHO15790.1"/>
    </source>
</evidence>
<comment type="caution">
    <text evidence="1">The sequence shown here is derived from an EMBL/GenBank/DDBJ whole genome shotgun (WGS) entry which is preliminary data.</text>
</comment>
<dbReference type="EMBL" id="AGEL01000014">
    <property type="protein sequence ID" value="EHO15790.1"/>
    <property type="molecule type" value="Genomic_DNA"/>
</dbReference>
<reference evidence="1 2" key="1">
    <citation type="submission" date="2011-10" db="EMBL/GenBank/DDBJ databases">
        <title>The Genome Sequence of Lachnospiraceae bacterium ACC2.</title>
        <authorList>
            <consortium name="The Broad Institute Genome Sequencing Platform"/>
            <person name="Earl A."/>
            <person name="Ward D."/>
            <person name="Feldgarden M."/>
            <person name="Gevers D."/>
            <person name="Sizova M."/>
            <person name="Hazen A."/>
            <person name="Epstein S."/>
            <person name="Young S.K."/>
            <person name="Zeng Q."/>
            <person name="Gargeya S."/>
            <person name="Fitzgerald M."/>
            <person name="Haas B."/>
            <person name="Abouelleil A."/>
            <person name="Alvarado L."/>
            <person name="Arachchi H.M."/>
            <person name="Berlin A."/>
            <person name="Brown A."/>
            <person name="Chapman S.B."/>
            <person name="Chen Z."/>
            <person name="Dunbar C."/>
            <person name="Freedman E."/>
            <person name="Gearin G."/>
            <person name="Goldberg J."/>
            <person name="Griggs A."/>
            <person name="Gujja S."/>
            <person name="Heiman D."/>
            <person name="Howarth C."/>
            <person name="Larson L."/>
            <person name="Lui A."/>
            <person name="MacDonald P.J.P."/>
            <person name="Montmayeur A."/>
            <person name="Murphy C."/>
            <person name="Neiman D."/>
            <person name="Pearson M."/>
            <person name="Priest M."/>
            <person name="Roberts A."/>
            <person name="Saif S."/>
            <person name="Shea T."/>
            <person name="Shenoy N."/>
            <person name="Sisk P."/>
            <person name="Stolte C."/>
            <person name="Sykes S."/>
            <person name="Wortman J."/>
            <person name="Nusbaum C."/>
            <person name="Birren B."/>
        </authorList>
    </citation>
    <scope>NUCLEOTIDE SEQUENCE [LARGE SCALE GENOMIC DNA]</scope>
    <source>
        <strain evidence="1 2">ACC2</strain>
    </source>
</reference>
<organism evidence="1 2">
    <name type="scientific">Stomatobaculum longum</name>
    <dbReference type="NCBI Taxonomy" id="796942"/>
    <lineage>
        <taxon>Bacteria</taxon>
        <taxon>Bacillati</taxon>
        <taxon>Bacillota</taxon>
        <taxon>Clostridia</taxon>
        <taxon>Lachnospirales</taxon>
        <taxon>Lachnospiraceae</taxon>
        <taxon>Stomatobaculum</taxon>
    </lineage>
</organism>
<dbReference type="RefSeq" id="WP_009533533.1">
    <property type="nucleotide sequence ID" value="NZ_JH590864.1"/>
</dbReference>
<evidence type="ECO:0000313" key="2">
    <source>
        <dbReference type="Proteomes" id="UP000018466"/>
    </source>
</evidence>
<proteinExistence type="predicted"/>
<keyword evidence="2" id="KW-1185">Reference proteome</keyword>
<name>A0AA36Y3J4_9FIRM</name>
<dbReference type="Proteomes" id="UP000018466">
    <property type="component" value="Unassembled WGS sequence"/>
</dbReference>
<accession>A0AA36Y3J4</accession>
<sequence length="178" mass="19535">MMNEEIAKEIVDGAARGLKEEVVKPAQRIVVECIGKPTAQMLVKGLKAAVTAPGKAIKNKLHPEHGEMKVKDLIRKDQGAQAIDIDGAGLGDFRKIANKYGMDFAIVKSTELDPPKYSVFFKARDADAVNAVVNEYTAKQMRIGKESRPSLLEKLGKFKAIVAALPKKVVEKHKEVDR</sequence>
<dbReference type="AlphaFoldDB" id="A0AA36Y3J4"/>
<gene>
    <name evidence="1" type="ORF">HMPREF9623_01701</name>
</gene>
<dbReference type="Pfam" id="PF12687">
    <property type="entry name" value="DUF3801"/>
    <property type="match status" value="1"/>
</dbReference>
<dbReference type="GeneID" id="86941430"/>
<evidence type="ECO:0008006" key="3">
    <source>
        <dbReference type="Google" id="ProtNLM"/>
    </source>
</evidence>
<dbReference type="InterPro" id="IPR024234">
    <property type="entry name" value="DUF3801"/>
</dbReference>
<protein>
    <recommendedName>
        <fullName evidence="3">PcfB family protein</fullName>
    </recommendedName>
</protein>